<organism evidence="3 4">
    <name type="scientific">Pseudofrankia asymbiotica</name>
    <dbReference type="NCBI Taxonomy" id="1834516"/>
    <lineage>
        <taxon>Bacteria</taxon>
        <taxon>Bacillati</taxon>
        <taxon>Actinomycetota</taxon>
        <taxon>Actinomycetes</taxon>
        <taxon>Frankiales</taxon>
        <taxon>Frankiaceae</taxon>
        <taxon>Pseudofrankia</taxon>
    </lineage>
</organism>
<sequence>MVAASGRRRRWNADDVPDLTGRTAVITGANSGIGFEAAKVLAARGATVVLACRNPAKARDAVDRIRAVAPEGDVSTLEMDLNSLASVRKATDALVAERPVIDLLINNAGVIMLPYGQTEDGFEQHFGINHLGHFAFTGLVLNAVLAADAGRIVTVGSNGHRMGKIDFDDLAFTRGYKPLRGYGRSKLANLLFSYELQRRLEKAGAPARSLAAHPGGANTDAGGFGGDSPARRKVKQVIDRVPNPIVHSAHKGSLPIMRAAVHPAAEGGQYYGPSGLLKMTGRPVLVTSNAASRDAEAAARLWEHSERLTGVTYPI</sequence>
<dbReference type="NCBIfam" id="NF004846">
    <property type="entry name" value="PRK06197.1"/>
    <property type="match status" value="1"/>
</dbReference>
<gene>
    <name evidence="3" type="ORF">BL253_33685</name>
</gene>
<name>A0A1V2I0U3_9ACTN</name>
<accession>A0A1V2I0U3</accession>
<keyword evidence="1" id="KW-0560">Oxidoreductase</keyword>
<dbReference type="SUPFAM" id="SSF51735">
    <property type="entry name" value="NAD(P)-binding Rossmann-fold domains"/>
    <property type="match status" value="1"/>
</dbReference>
<dbReference type="STRING" id="1834516.BL253_33685"/>
<dbReference type="RefSeq" id="WP_076821819.1">
    <property type="nucleotide sequence ID" value="NZ_MOMC01000091.1"/>
</dbReference>
<dbReference type="Pfam" id="PF00106">
    <property type="entry name" value="adh_short"/>
    <property type="match status" value="1"/>
</dbReference>
<dbReference type="GO" id="GO:0016491">
    <property type="term" value="F:oxidoreductase activity"/>
    <property type="evidence" value="ECO:0007669"/>
    <property type="project" value="UniProtKB-KW"/>
</dbReference>
<dbReference type="InterPro" id="IPR036291">
    <property type="entry name" value="NAD(P)-bd_dom_sf"/>
</dbReference>
<dbReference type="NCBIfam" id="NF004513">
    <property type="entry name" value="PRK05854.1"/>
    <property type="match status" value="1"/>
</dbReference>
<dbReference type="PANTHER" id="PTHR43157:SF31">
    <property type="entry name" value="PHOSPHATIDYLINOSITOL-GLYCAN BIOSYNTHESIS CLASS F PROTEIN"/>
    <property type="match status" value="1"/>
</dbReference>
<protein>
    <submittedName>
        <fullName evidence="3">Short-chain dehydrogenase</fullName>
    </submittedName>
</protein>
<evidence type="ECO:0000313" key="4">
    <source>
        <dbReference type="Proteomes" id="UP000188929"/>
    </source>
</evidence>
<dbReference type="PANTHER" id="PTHR43157">
    <property type="entry name" value="PHOSPHATIDYLINOSITOL-GLYCAN BIOSYNTHESIS CLASS F PROTEIN-RELATED"/>
    <property type="match status" value="1"/>
</dbReference>
<dbReference type="AlphaFoldDB" id="A0A1V2I0U3"/>
<feature type="region of interest" description="Disordered" evidence="2">
    <location>
        <begin position="208"/>
        <end position="229"/>
    </location>
</feature>
<dbReference type="OrthoDB" id="4577644at2"/>
<dbReference type="Proteomes" id="UP000188929">
    <property type="component" value="Unassembled WGS sequence"/>
</dbReference>
<keyword evidence="4" id="KW-1185">Reference proteome</keyword>
<evidence type="ECO:0000256" key="1">
    <source>
        <dbReference type="ARBA" id="ARBA00023002"/>
    </source>
</evidence>
<proteinExistence type="predicted"/>
<dbReference type="PRINTS" id="PR00081">
    <property type="entry name" value="GDHRDH"/>
</dbReference>
<reference evidence="4" key="1">
    <citation type="submission" date="2016-10" db="EMBL/GenBank/DDBJ databases">
        <title>Frankia sp. NRRL B-16386 Genome sequencing.</title>
        <authorList>
            <person name="Ghodhbane-Gtari F."/>
            <person name="Swanson E."/>
            <person name="Gueddou A."/>
            <person name="Hezbri K."/>
            <person name="Ktari K."/>
            <person name="Nouioui I."/>
            <person name="Morris K."/>
            <person name="Simpson S."/>
            <person name="Abebe-Akele F."/>
            <person name="Thomas K."/>
            <person name="Gtari M."/>
            <person name="Tisa L.S."/>
        </authorList>
    </citation>
    <scope>NUCLEOTIDE SEQUENCE [LARGE SCALE GENOMIC DNA]</scope>
    <source>
        <strain evidence="4">NRRL B-16386</strain>
    </source>
</reference>
<evidence type="ECO:0000256" key="2">
    <source>
        <dbReference type="SAM" id="MobiDB-lite"/>
    </source>
</evidence>
<dbReference type="InterPro" id="IPR002347">
    <property type="entry name" value="SDR_fam"/>
</dbReference>
<dbReference type="EMBL" id="MOMC01000091">
    <property type="protein sequence ID" value="ONH23153.1"/>
    <property type="molecule type" value="Genomic_DNA"/>
</dbReference>
<dbReference type="CDD" id="cd05327">
    <property type="entry name" value="retinol-DH_like_SDR_c_like"/>
    <property type="match status" value="1"/>
</dbReference>
<evidence type="ECO:0000313" key="3">
    <source>
        <dbReference type="EMBL" id="ONH23153.1"/>
    </source>
</evidence>
<comment type="caution">
    <text evidence="3">The sequence shown here is derived from an EMBL/GenBank/DDBJ whole genome shotgun (WGS) entry which is preliminary data.</text>
</comment>
<dbReference type="Gene3D" id="3.40.50.720">
    <property type="entry name" value="NAD(P)-binding Rossmann-like Domain"/>
    <property type="match status" value="1"/>
</dbReference>